<dbReference type="PROSITE" id="PS00054">
    <property type="entry name" value="RIBOSOMAL_S11"/>
    <property type="match status" value="1"/>
</dbReference>
<proteinExistence type="inferred from homology"/>
<dbReference type="InterPro" id="IPR050551">
    <property type="entry name" value="Fructan_Metab_Enzymes"/>
</dbReference>
<dbReference type="PANTHER" id="PTHR31953">
    <property type="entry name" value="BETA-FRUCTOFURANOSIDASE, INSOLUBLE ISOENZYME CWINV1-RELATED"/>
    <property type="match status" value="1"/>
</dbReference>
<dbReference type="GO" id="GO:0003735">
    <property type="term" value="F:structural constituent of ribosome"/>
    <property type="evidence" value="ECO:0007669"/>
    <property type="project" value="InterPro"/>
</dbReference>
<feature type="non-terminal residue" evidence="12">
    <location>
        <position position="1"/>
    </location>
</feature>
<evidence type="ECO:0000259" key="10">
    <source>
        <dbReference type="Pfam" id="PF00251"/>
    </source>
</evidence>
<feature type="domain" description="Glycosyl hydrolase family 32 C-terminal" evidence="11">
    <location>
        <begin position="156"/>
        <end position="317"/>
    </location>
</feature>
<dbReference type="InterPro" id="IPR013189">
    <property type="entry name" value="Glyco_hydro_32_C"/>
</dbReference>
<evidence type="ECO:0000259" key="11">
    <source>
        <dbReference type="Pfam" id="PF08244"/>
    </source>
</evidence>
<dbReference type="Pfam" id="PF00411">
    <property type="entry name" value="Ribosomal_S11"/>
    <property type="match status" value="1"/>
</dbReference>
<evidence type="ECO:0000313" key="13">
    <source>
        <dbReference type="Proteomes" id="UP000685013"/>
    </source>
</evidence>
<evidence type="ECO:0000313" key="12">
    <source>
        <dbReference type="EMBL" id="KAG6580713.1"/>
    </source>
</evidence>
<dbReference type="EMBL" id="JAGKQH010000014">
    <property type="protein sequence ID" value="KAG6580713.1"/>
    <property type="molecule type" value="Genomic_DNA"/>
</dbReference>
<name>A0AAV6MG24_9ROSI</name>
<dbReference type="InterPro" id="IPR013148">
    <property type="entry name" value="Glyco_hydro_32_N"/>
</dbReference>
<dbReference type="GO" id="GO:0006412">
    <property type="term" value="P:translation"/>
    <property type="evidence" value="ECO:0007669"/>
    <property type="project" value="InterPro"/>
</dbReference>
<organism evidence="12 13">
    <name type="scientific">Cucurbita argyrosperma subsp. sororia</name>
    <dbReference type="NCBI Taxonomy" id="37648"/>
    <lineage>
        <taxon>Eukaryota</taxon>
        <taxon>Viridiplantae</taxon>
        <taxon>Streptophyta</taxon>
        <taxon>Embryophyta</taxon>
        <taxon>Tracheophyta</taxon>
        <taxon>Spermatophyta</taxon>
        <taxon>Magnoliopsida</taxon>
        <taxon>eudicotyledons</taxon>
        <taxon>Gunneridae</taxon>
        <taxon>Pentapetalae</taxon>
        <taxon>rosids</taxon>
        <taxon>fabids</taxon>
        <taxon>Cucurbitales</taxon>
        <taxon>Cucurbitaceae</taxon>
        <taxon>Cucurbiteae</taxon>
        <taxon>Cucurbita</taxon>
    </lineage>
</organism>
<sequence>MWECPDFYPVARFGRFGLDASVTGNWVKHVLKVSLDMTRYEYYTVGKYYPMTDKYVPDNTSADGWNGLRYDYGNFYASKSFYDPMRKRRVLWGWVNESDSVQDDVSKGWAGIQAIPRTVWLDLNGKQLLQWPVMELNRLRWKRVMMIHQKLVKGQNVEIKGITAAQADVEVIFSFSSLDKAEAFDPSWVDAQAVCNQLGSTAQGGVGPFGLLTLASENLEEFTPVFFRIFKAETNHVVLMCSDARSSSLKDGLYKPTFAGFVDIDLSSKKLPLRSLIDHSVIESFGGGGKTCITSRVYPTKAVFEDAHLHVFNNGTEPITVDYLGAWTKSLKLKLCRVPSFTRTMSRRKTREPKEETVTLGPAVREGEHVFGVAHIFASFNDTFIHVTDLSGRETLVRITGGMKVKADRDESSPYAAMLAAQDVSQRCKELGITALHIKLRATGGNKTKTPGPGAQSALRALARSGMRIGRIEDVTPIPTDSTRRKGGRRGRRL</sequence>
<comment type="caution">
    <text evidence="12">The sequence shown here is derived from an EMBL/GenBank/DDBJ whole genome shotgun (WGS) entry which is preliminary data.</text>
</comment>
<comment type="similarity">
    <text evidence="1 7">Belongs to the universal ribosomal protein uS11 family.</text>
</comment>
<dbReference type="InterPro" id="IPR001971">
    <property type="entry name" value="Ribosomal_uS11"/>
</dbReference>
<dbReference type="HAMAP" id="MF_01310">
    <property type="entry name" value="Ribosomal_uS11"/>
    <property type="match status" value="1"/>
</dbReference>
<evidence type="ECO:0000256" key="7">
    <source>
        <dbReference type="RuleBase" id="RU003629"/>
    </source>
</evidence>
<keyword evidence="4 7" id="KW-0689">Ribosomal protein</keyword>
<evidence type="ECO:0000256" key="8">
    <source>
        <dbReference type="RuleBase" id="RU362110"/>
    </source>
</evidence>
<evidence type="ECO:0000256" key="6">
    <source>
        <dbReference type="ARBA" id="ARBA00023295"/>
    </source>
</evidence>
<reference evidence="12 13" key="1">
    <citation type="journal article" date="2021" name="Hortic Res">
        <title>The domestication of Cucurbita argyrosperma as revealed by the genome of its wild relative.</title>
        <authorList>
            <person name="Barrera-Redondo J."/>
            <person name="Sanchez-de la Vega G."/>
            <person name="Aguirre-Liguori J.A."/>
            <person name="Castellanos-Morales G."/>
            <person name="Gutierrez-Guerrero Y.T."/>
            <person name="Aguirre-Dugua X."/>
            <person name="Aguirre-Planter E."/>
            <person name="Tenaillon M.I."/>
            <person name="Lira-Saade R."/>
            <person name="Eguiarte L.E."/>
        </authorList>
    </citation>
    <scope>NUCLEOTIDE SEQUENCE [LARGE SCALE GENOMIC DNA]</scope>
    <source>
        <strain evidence="12">JBR-2021</strain>
    </source>
</reference>
<dbReference type="SMART" id="SM00640">
    <property type="entry name" value="Glyco_32"/>
    <property type="match status" value="1"/>
</dbReference>
<accession>A0AAV6MG24</accession>
<evidence type="ECO:0000256" key="4">
    <source>
        <dbReference type="ARBA" id="ARBA00022980"/>
    </source>
</evidence>
<dbReference type="GO" id="GO:0005840">
    <property type="term" value="C:ribosome"/>
    <property type="evidence" value="ECO:0007669"/>
    <property type="project" value="UniProtKB-KW"/>
</dbReference>
<keyword evidence="3 8" id="KW-0378">Hydrolase</keyword>
<dbReference type="Pfam" id="PF00251">
    <property type="entry name" value="Glyco_hydro_32N"/>
    <property type="match status" value="1"/>
</dbReference>
<keyword evidence="6 8" id="KW-0326">Glycosidase</keyword>
<evidence type="ECO:0000256" key="2">
    <source>
        <dbReference type="ARBA" id="ARBA00009902"/>
    </source>
</evidence>
<dbReference type="Proteomes" id="UP000685013">
    <property type="component" value="Chromosome 14"/>
</dbReference>
<dbReference type="Pfam" id="PF08244">
    <property type="entry name" value="Glyco_hydro_32C"/>
    <property type="match status" value="1"/>
</dbReference>
<comment type="similarity">
    <text evidence="2 8">Belongs to the glycosyl hydrolase 32 family.</text>
</comment>
<gene>
    <name evidence="12" type="primary">INV1</name>
    <name evidence="12" type="ORF">SDJN03_20715</name>
</gene>
<evidence type="ECO:0000256" key="3">
    <source>
        <dbReference type="ARBA" id="ARBA00022801"/>
    </source>
</evidence>
<evidence type="ECO:0000256" key="9">
    <source>
        <dbReference type="SAM" id="MobiDB-lite"/>
    </source>
</evidence>
<feature type="compositionally biased region" description="Basic residues" evidence="9">
    <location>
        <begin position="485"/>
        <end position="494"/>
    </location>
</feature>
<feature type="domain" description="Glycosyl hydrolase family 32 N-terminal" evidence="10">
    <location>
        <begin position="1"/>
        <end position="132"/>
    </location>
</feature>
<feature type="region of interest" description="Disordered" evidence="9">
    <location>
        <begin position="475"/>
        <end position="494"/>
    </location>
</feature>
<evidence type="ECO:0000256" key="1">
    <source>
        <dbReference type="ARBA" id="ARBA00006194"/>
    </source>
</evidence>
<evidence type="ECO:0000256" key="5">
    <source>
        <dbReference type="ARBA" id="ARBA00023274"/>
    </source>
</evidence>
<keyword evidence="13" id="KW-1185">Reference proteome</keyword>
<dbReference type="NCBIfam" id="NF007176">
    <property type="entry name" value="PRK09607.1"/>
    <property type="match status" value="1"/>
</dbReference>
<dbReference type="FunFam" id="3.30.420.80:FF:000002">
    <property type="entry name" value="40S ribosomal protein S14"/>
    <property type="match status" value="1"/>
</dbReference>
<dbReference type="GO" id="GO:1990904">
    <property type="term" value="C:ribonucleoprotein complex"/>
    <property type="evidence" value="ECO:0007669"/>
    <property type="project" value="UniProtKB-KW"/>
</dbReference>
<dbReference type="AlphaFoldDB" id="A0AAV6MG24"/>
<protein>
    <submittedName>
        <fullName evidence="12">Beta-fructofuranosidase, insoluble isoenzyme 1</fullName>
    </submittedName>
</protein>
<dbReference type="FunFam" id="2.60.120.560:FF:000002">
    <property type="entry name" value="Beta-fructofuranosidase, insoluble isoenzyme CWINV1"/>
    <property type="match status" value="1"/>
</dbReference>
<keyword evidence="5 7" id="KW-0687">Ribonucleoprotein</keyword>
<dbReference type="InterPro" id="IPR001362">
    <property type="entry name" value="Glyco_hydro_32"/>
</dbReference>
<dbReference type="GO" id="GO:0004553">
    <property type="term" value="F:hydrolase activity, hydrolyzing O-glycosyl compounds"/>
    <property type="evidence" value="ECO:0007669"/>
    <property type="project" value="InterPro"/>
</dbReference>
<dbReference type="InterPro" id="IPR018102">
    <property type="entry name" value="Ribosomal_uS11_CS"/>
</dbReference>
<dbReference type="GO" id="GO:0005975">
    <property type="term" value="P:carbohydrate metabolic process"/>
    <property type="evidence" value="ECO:0007669"/>
    <property type="project" value="InterPro"/>
</dbReference>